<keyword evidence="4" id="KW-1185">Reference proteome</keyword>
<protein>
    <recommendedName>
        <fullName evidence="2">Signal transduction histidine kinase internal region domain-containing protein</fullName>
    </recommendedName>
</protein>
<keyword evidence="1" id="KW-0812">Transmembrane</keyword>
<evidence type="ECO:0000313" key="3">
    <source>
        <dbReference type="EMBL" id="OYQ37868.1"/>
    </source>
</evidence>
<feature type="transmembrane region" description="Helical" evidence="1">
    <location>
        <begin position="44"/>
        <end position="66"/>
    </location>
</feature>
<dbReference type="PANTHER" id="PTHR34220">
    <property type="entry name" value="SENSOR HISTIDINE KINASE YPDA"/>
    <property type="match status" value="1"/>
</dbReference>
<dbReference type="GO" id="GO:0000155">
    <property type="term" value="F:phosphorelay sensor kinase activity"/>
    <property type="evidence" value="ECO:0007669"/>
    <property type="project" value="InterPro"/>
</dbReference>
<dbReference type="Gene3D" id="3.30.565.10">
    <property type="entry name" value="Histidine kinase-like ATPase, C-terminal domain"/>
    <property type="match status" value="1"/>
</dbReference>
<gene>
    <name evidence="3" type="ORF">CHU92_07445</name>
</gene>
<feature type="transmembrane region" description="Helical" evidence="1">
    <location>
        <begin position="115"/>
        <end position="139"/>
    </location>
</feature>
<dbReference type="Proteomes" id="UP000216605">
    <property type="component" value="Unassembled WGS sequence"/>
</dbReference>
<evidence type="ECO:0000313" key="4">
    <source>
        <dbReference type="Proteomes" id="UP000216605"/>
    </source>
</evidence>
<dbReference type="EMBL" id="NOXV01000248">
    <property type="protein sequence ID" value="OYQ37868.1"/>
    <property type="molecule type" value="Genomic_DNA"/>
</dbReference>
<dbReference type="InterPro" id="IPR010559">
    <property type="entry name" value="Sig_transdc_His_kin_internal"/>
</dbReference>
<dbReference type="GO" id="GO:0016020">
    <property type="term" value="C:membrane"/>
    <property type="evidence" value="ECO:0007669"/>
    <property type="project" value="InterPro"/>
</dbReference>
<name>A0A255Z8S5_9FLAO</name>
<evidence type="ECO:0000259" key="2">
    <source>
        <dbReference type="Pfam" id="PF06580"/>
    </source>
</evidence>
<keyword evidence="1" id="KW-1133">Transmembrane helix</keyword>
<evidence type="ECO:0000256" key="1">
    <source>
        <dbReference type="SAM" id="Phobius"/>
    </source>
</evidence>
<feature type="transmembrane region" description="Helical" evidence="1">
    <location>
        <begin position="73"/>
        <end position="95"/>
    </location>
</feature>
<comment type="caution">
    <text evidence="3">The sequence shown here is derived from an EMBL/GenBank/DDBJ whole genome shotgun (WGS) entry which is preliminary data.</text>
</comment>
<reference evidence="3 4" key="1">
    <citation type="submission" date="2017-07" db="EMBL/GenBank/DDBJ databases">
        <title>Flavobacterium cyanobacteriorum sp. nov., isolated from cyanobacterial aggregates in a eutrophic lake.</title>
        <authorList>
            <person name="Cai H."/>
        </authorList>
    </citation>
    <scope>NUCLEOTIDE SEQUENCE [LARGE SCALE GENOMIC DNA]</scope>
    <source>
        <strain evidence="3 4">TH021</strain>
    </source>
</reference>
<sequence length="343" mass="39643">MAKKTQTLLLHLSCCLIFICIPILSSPDFRSAELFNIPLFKRDFFTYLLLLVFFYANYLYLIPVLYFRKRKVLFFIIAFLSFAAISVVPAILFPFKMPDIMILAEGAKNNTIVKHGLITPFEVGYAFLFLLMFFASLLLRMSERFNYIKSEKLRTEIHYLKAQINPHFLFNTLNSLYALTLAKSNEAPEAVLKLSAMMRYVVSESSNDYVPLEKEIDYIRNYISLQQLRMDTNVNFVFSAEGDFTGRQISPLVLIPFIENAFKYGLNPEKDASIAISIKTNGPELMLMVKNKRVATGIPDEEATRQGMENTKQRLQYLYPKKHKLLIFEPKDTFEVQLTMDLG</sequence>
<proteinExistence type="predicted"/>
<accession>A0A255Z8S5</accession>
<dbReference type="Pfam" id="PF06580">
    <property type="entry name" value="His_kinase"/>
    <property type="match status" value="1"/>
</dbReference>
<keyword evidence="1" id="KW-0472">Membrane</keyword>
<dbReference type="PANTHER" id="PTHR34220:SF7">
    <property type="entry name" value="SENSOR HISTIDINE KINASE YPDA"/>
    <property type="match status" value="1"/>
</dbReference>
<dbReference type="InterPro" id="IPR050640">
    <property type="entry name" value="Bact_2-comp_sensor_kinase"/>
</dbReference>
<dbReference type="InterPro" id="IPR036890">
    <property type="entry name" value="HATPase_C_sf"/>
</dbReference>
<dbReference type="AlphaFoldDB" id="A0A255Z8S5"/>
<feature type="transmembrane region" description="Helical" evidence="1">
    <location>
        <begin position="7"/>
        <end position="24"/>
    </location>
</feature>
<feature type="domain" description="Signal transduction histidine kinase internal region" evidence="2">
    <location>
        <begin position="156"/>
        <end position="232"/>
    </location>
</feature>
<organism evidence="3 4">
    <name type="scientific">Flavobacterium cyanobacteriorum</name>
    <dbReference type="NCBI Taxonomy" id="2022802"/>
    <lineage>
        <taxon>Bacteria</taxon>
        <taxon>Pseudomonadati</taxon>
        <taxon>Bacteroidota</taxon>
        <taxon>Flavobacteriia</taxon>
        <taxon>Flavobacteriales</taxon>
        <taxon>Flavobacteriaceae</taxon>
        <taxon>Flavobacterium</taxon>
    </lineage>
</organism>